<organism evidence="7">
    <name type="scientific">Melanaphis sacchari</name>
    <dbReference type="NCBI Taxonomy" id="742174"/>
    <lineage>
        <taxon>Eukaryota</taxon>
        <taxon>Metazoa</taxon>
        <taxon>Ecdysozoa</taxon>
        <taxon>Arthropoda</taxon>
        <taxon>Hexapoda</taxon>
        <taxon>Insecta</taxon>
        <taxon>Pterygota</taxon>
        <taxon>Neoptera</taxon>
        <taxon>Paraneoptera</taxon>
        <taxon>Hemiptera</taxon>
        <taxon>Sternorrhyncha</taxon>
        <taxon>Aphidomorpha</taxon>
        <taxon>Aphidoidea</taxon>
        <taxon>Aphididae</taxon>
        <taxon>Aphidini</taxon>
        <taxon>Melanaphis</taxon>
    </lineage>
</organism>
<accession>A0A2H8TKF8</accession>
<sequence length="257" mass="29990">MDGVLRNFSKLLLVQSPIQQFNRTLIILKRRHPVQLQKKNSKQKPILKGRHYIYDVEENPEKMKQQKMDVILTQYVEGLGHQGELVSVRPTYAYDQLLLPKLAIYASPDNLERMKNNLYQTKDEEKPSSIHALQTMKYLKKMVVSVSMNKDEPWTIEPWHIRVSLRKMNVHVLSDDSIELPEQPISGPDLTLEGKSFVVYITINKKEKVPVECNLHHWSTKLADRLPHTKFVTRTPVPIFPEQAELLMSMRENSKKN</sequence>
<proteinExistence type="inferred from homology"/>
<evidence type="ECO:0000259" key="6">
    <source>
        <dbReference type="Pfam" id="PF01281"/>
    </source>
</evidence>
<gene>
    <name evidence="7" type="primary">mRpL9</name>
</gene>
<dbReference type="Pfam" id="PF01281">
    <property type="entry name" value="Ribosomal_L9_N"/>
    <property type="match status" value="1"/>
</dbReference>
<dbReference type="Gene3D" id="3.40.5.10">
    <property type="entry name" value="Ribosomal protein L9, N-terminal domain"/>
    <property type="match status" value="1"/>
</dbReference>
<dbReference type="GO" id="GO:1990904">
    <property type="term" value="C:ribonucleoprotein complex"/>
    <property type="evidence" value="ECO:0007669"/>
    <property type="project" value="UniProtKB-KW"/>
</dbReference>
<dbReference type="SUPFAM" id="SSF55658">
    <property type="entry name" value="L9 N-domain-like"/>
    <property type="match status" value="1"/>
</dbReference>
<dbReference type="PANTHER" id="PTHR21368">
    <property type="entry name" value="50S RIBOSOMAL PROTEIN L9"/>
    <property type="match status" value="1"/>
</dbReference>
<evidence type="ECO:0000256" key="4">
    <source>
        <dbReference type="ARBA" id="ARBA00035194"/>
    </source>
</evidence>
<dbReference type="InterPro" id="IPR036935">
    <property type="entry name" value="Ribosomal_bL9_N_sf"/>
</dbReference>
<dbReference type="GO" id="GO:0006412">
    <property type="term" value="P:translation"/>
    <property type="evidence" value="ECO:0007669"/>
    <property type="project" value="InterPro"/>
</dbReference>
<evidence type="ECO:0000256" key="3">
    <source>
        <dbReference type="ARBA" id="ARBA00023274"/>
    </source>
</evidence>
<evidence type="ECO:0000256" key="2">
    <source>
        <dbReference type="ARBA" id="ARBA00022980"/>
    </source>
</evidence>
<protein>
    <recommendedName>
        <fullName evidence="4">Large ribosomal subunit protein bL9m</fullName>
    </recommendedName>
    <alternativeName>
        <fullName evidence="5">39S ribosomal protein L9, mitochondrial</fullName>
    </alternativeName>
</protein>
<feature type="domain" description="Ribosomal protein L9" evidence="6">
    <location>
        <begin position="68"/>
        <end position="113"/>
    </location>
</feature>
<dbReference type="EMBL" id="GFXV01002832">
    <property type="protein sequence ID" value="MBW14637.1"/>
    <property type="molecule type" value="Transcribed_RNA"/>
</dbReference>
<evidence type="ECO:0000256" key="5">
    <source>
        <dbReference type="ARBA" id="ARBA00035381"/>
    </source>
</evidence>
<dbReference type="OrthoDB" id="5555409at2759"/>
<dbReference type="InterPro" id="IPR009027">
    <property type="entry name" value="Ribosomal_bL9/RNase_H1_N"/>
</dbReference>
<dbReference type="GO" id="GO:0003735">
    <property type="term" value="F:structural constituent of ribosome"/>
    <property type="evidence" value="ECO:0007669"/>
    <property type="project" value="InterPro"/>
</dbReference>
<dbReference type="GO" id="GO:0005840">
    <property type="term" value="C:ribosome"/>
    <property type="evidence" value="ECO:0007669"/>
    <property type="project" value="UniProtKB-KW"/>
</dbReference>
<evidence type="ECO:0000313" key="7">
    <source>
        <dbReference type="EMBL" id="MBW14637.1"/>
    </source>
</evidence>
<name>A0A2H8TKF8_9HEMI</name>
<comment type="similarity">
    <text evidence="1">Belongs to the bacterial ribosomal protein bL9 family.</text>
</comment>
<keyword evidence="3" id="KW-0687">Ribonucleoprotein</keyword>
<evidence type="ECO:0000256" key="1">
    <source>
        <dbReference type="ARBA" id="ARBA00010605"/>
    </source>
</evidence>
<reference evidence="7" key="1">
    <citation type="submission" date="2017-10" db="EMBL/GenBank/DDBJ databases">
        <title>Transcriptome Assembly of Sugarcane Aphid Adults.</title>
        <authorList>
            <person name="Scully E.D."/>
            <person name="Palmer N.A."/>
            <person name="Geib S.M."/>
            <person name="Sarath G."/>
            <person name="Sattler S.E."/>
        </authorList>
    </citation>
    <scope>NUCLEOTIDE SEQUENCE</scope>
    <source>
        <tissue evidence="7">Whole body</tissue>
    </source>
</reference>
<dbReference type="InterPro" id="IPR020070">
    <property type="entry name" value="Ribosomal_bL9_N"/>
</dbReference>
<keyword evidence="2 7" id="KW-0689">Ribosomal protein</keyword>
<dbReference type="InterPro" id="IPR000244">
    <property type="entry name" value="Ribosomal_bL9"/>
</dbReference>
<dbReference type="AlphaFoldDB" id="A0A2H8TKF8"/>